<dbReference type="AlphaFoldDB" id="A0A813ZXB5"/>
<evidence type="ECO:0000256" key="1">
    <source>
        <dbReference type="SAM" id="Phobius"/>
    </source>
</evidence>
<organism evidence="3 5">
    <name type="scientific">Rotaria sordida</name>
    <dbReference type="NCBI Taxonomy" id="392033"/>
    <lineage>
        <taxon>Eukaryota</taxon>
        <taxon>Metazoa</taxon>
        <taxon>Spiralia</taxon>
        <taxon>Gnathifera</taxon>
        <taxon>Rotifera</taxon>
        <taxon>Eurotatoria</taxon>
        <taxon>Bdelloidea</taxon>
        <taxon>Philodinida</taxon>
        <taxon>Philodinidae</taxon>
        <taxon>Rotaria</taxon>
    </lineage>
</organism>
<reference evidence="3" key="1">
    <citation type="submission" date="2021-02" db="EMBL/GenBank/DDBJ databases">
        <authorList>
            <person name="Nowell W R."/>
        </authorList>
    </citation>
    <scope>NUCLEOTIDE SEQUENCE</scope>
</reference>
<dbReference type="EMBL" id="CAJNOL010000199">
    <property type="protein sequence ID" value="CAF0926732.1"/>
    <property type="molecule type" value="Genomic_DNA"/>
</dbReference>
<evidence type="ECO:0000256" key="2">
    <source>
        <dbReference type="SAM" id="SignalP"/>
    </source>
</evidence>
<dbReference type="Proteomes" id="UP000663854">
    <property type="component" value="Unassembled WGS sequence"/>
</dbReference>
<comment type="caution">
    <text evidence="3">The sequence shown here is derived from an EMBL/GenBank/DDBJ whole genome shotgun (WGS) entry which is preliminary data.</text>
</comment>
<gene>
    <name evidence="4" type="ORF">JXQ802_LOCUS10416</name>
    <name evidence="3" type="ORF">PYM288_LOCUS9740</name>
</gene>
<evidence type="ECO:0000313" key="5">
    <source>
        <dbReference type="Proteomes" id="UP000663854"/>
    </source>
</evidence>
<keyword evidence="6" id="KW-1185">Reference proteome</keyword>
<evidence type="ECO:0000313" key="3">
    <source>
        <dbReference type="EMBL" id="CAF0905458.1"/>
    </source>
</evidence>
<keyword evidence="2" id="KW-0732">Signal</keyword>
<evidence type="ECO:0000313" key="4">
    <source>
        <dbReference type="EMBL" id="CAF0926732.1"/>
    </source>
</evidence>
<sequence length="839" mass="99480">MTSSLLIIILFFINNNLNLFFSLNEFCNNILLVNSKNNISQEYIPLHYLILKTFIITNPCNTDKSILIRNNTFYKYDREQQQWKRLCVSQNIFDKEIPIVNSIAHLNNDLILIINGILFRTQDIISSSKNPDIIYRLLRYSNLPILFDKIDYVFTTPCCTCLKTINYYSISHIFNDYIILANKFGNVILFYLKSLTIIYNFGNIFQSQTICKSNQCTILYLGLSHSIPLLICIIKYQNEKAIIFHQTFLELNSIFQKSTFINFTGDNLYITPSTFHNAYFIWDENKIYYTINDGLILSDITTNGCQFDYLNNMNENQLKNYYTNLNVDYDNITLITKDIYCLNITIDYIFISNNEFFIITKNNEWLYGKESFLPSMINLKQYKECNLIIQNIFIPQIDLNINQCLLNINKKLLSCTMFSQSLCSYIYFKPLFDINKIYILEKNNQKYFQFILEAYTIIPIMIVSTQSILLDYSINYTINRLNTGIVQIIGNIVVSTTNQINNDLYDSSLISIRLDLLQYSYSCNQSSSFSFQVEASCSSASTLHIEKNIEFEFWNESNPIIDIEWIRKNLPINTIHQFSSVYIKRKQNDSILLKYQYCFNQTCQLINDDQIDFLIIYAIPLNKEHEIYAHYLINRSDSCVPISQSIYRLWLKWTLNTTARNQFFQIPYERRTFYQTLLNTFVISTNSCLFFNGSLPIYINESINQASDNYLKFILHIIAYNNKFSFCDLETFLLIEIGPIHNIHNSYHGWIFFITLFIFLIFFILFINIYTYYKQQQRKKYLEYHRLNQIDAGQFHQWYDIAQYLNINKHTNNYDVMCNYLRNLESTTNLTKHLMEYHT</sequence>
<dbReference type="EMBL" id="CAJNOH010000146">
    <property type="protein sequence ID" value="CAF0905458.1"/>
    <property type="molecule type" value="Genomic_DNA"/>
</dbReference>
<feature type="chain" id="PRO_5036223744" evidence="2">
    <location>
        <begin position="19"/>
        <end position="839"/>
    </location>
</feature>
<accession>A0A813ZXB5</accession>
<protein>
    <submittedName>
        <fullName evidence="3">Uncharacterized protein</fullName>
    </submittedName>
</protein>
<name>A0A813ZXB5_9BILA</name>
<keyword evidence="1" id="KW-1133">Transmembrane helix</keyword>
<proteinExistence type="predicted"/>
<keyword evidence="1" id="KW-0812">Transmembrane</keyword>
<keyword evidence="1" id="KW-0472">Membrane</keyword>
<feature type="transmembrane region" description="Helical" evidence="1">
    <location>
        <begin position="750"/>
        <end position="773"/>
    </location>
</feature>
<feature type="signal peptide" evidence="2">
    <location>
        <begin position="1"/>
        <end position="18"/>
    </location>
</feature>
<evidence type="ECO:0000313" key="6">
    <source>
        <dbReference type="Proteomes" id="UP000663870"/>
    </source>
</evidence>
<dbReference type="Proteomes" id="UP000663870">
    <property type="component" value="Unassembled WGS sequence"/>
</dbReference>